<comment type="caution">
    <text evidence="2">The sequence shown here is derived from an EMBL/GenBank/DDBJ whole genome shotgun (WGS) entry which is preliminary data.</text>
</comment>
<sequence length="388" mass="44012">MHRQCCAAIQCFFCTLVQQRDTTAYHTGLRQWQHWYRSLNAVTQKRYTAANNNVYYNLSCTYALLHQPAAALCYLDTALQYSYADYQHLVNDSDLVSLHQLARFKALVQPLRAVGDYLFILKTASVYDNTVHSNLLPAFTYQSPADTALIALRRYFHLDSIAGTGNQTEQVLNLLHWVHNLVPHDGNTENPPVRDALHLVSVCRKEGRGLNCRGLATVLNECYLAMGFKSRLVTCLPKDSLGIDPDCHVINSVYVPALHKWIWADPTNDAYVMNEKGELLGIEEVRARLINGEPLILNPDANWNHRFTRSREEYLYGYMAKNLYLLQCPVNSIAGNETRMPGKVISYIQLNPVAYFRQKQNGGAKSGTQQGDLLYYNTNNAAAFWQAP</sequence>
<dbReference type="EMBL" id="QTJU01000007">
    <property type="protein sequence ID" value="RFM26813.1"/>
    <property type="molecule type" value="Genomic_DNA"/>
</dbReference>
<dbReference type="Proteomes" id="UP000261284">
    <property type="component" value="Unassembled WGS sequence"/>
</dbReference>
<evidence type="ECO:0000313" key="3">
    <source>
        <dbReference type="Proteomes" id="UP000261284"/>
    </source>
</evidence>
<dbReference type="NCBIfam" id="NF047558">
    <property type="entry name" value="TPR_END_plus"/>
    <property type="match status" value="1"/>
</dbReference>
<dbReference type="Pfam" id="PF01841">
    <property type="entry name" value="Transglut_core"/>
    <property type="match status" value="1"/>
</dbReference>
<dbReference type="InterPro" id="IPR002931">
    <property type="entry name" value="Transglutaminase-like"/>
</dbReference>
<feature type="domain" description="Transglutaminase-like" evidence="1">
    <location>
        <begin position="162"/>
        <end position="266"/>
    </location>
</feature>
<evidence type="ECO:0000313" key="2">
    <source>
        <dbReference type="EMBL" id="RFM26813.1"/>
    </source>
</evidence>
<dbReference type="SUPFAM" id="SSF54001">
    <property type="entry name" value="Cysteine proteinases"/>
    <property type="match status" value="1"/>
</dbReference>
<name>A0A3E1NFR8_9BACT</name>
<organism evidence="2 3">
    <name type="scientific">Deminuibacter soli</name>
    <dbReference type="NCBI Taxonomy" id="2291815"/>
    <lineage>
        <taxon>Bacteria</taxon>
        <taxon>Pseudomonadati</taxon>
        <taxon>Bacteroidota</taxon>
        <taxon>Chitinophagia</taxon>
        <taxon>Chitinophagales</taxon>
        <taxon>Chitinophagaceae</taxon>
        <taxon>Deminuibacter</taxon>
    </lineage>
</organism>
<protein>
    <submittedName>
        <fullName evidence="2">Transglutaminase domain-containing protein</fullName>
    </submittedName>
</protein>
<accession>A0A3E1NFR8</accession>
<dbReference type="InterPro" id="IPR038765">
    <property type="entry name" value="Papain-like_cys_pep_sf"/>
</dbReference>
<dbReference type="AlphaFoldDB" id="A0A3E1NFR8"/>
<reference evidence="2 3" key="1">
    <citation type="submission" date="2018-08" db="EMBL/GenBank/DDBJ databases">
        <title>Chitinophagaceae sp. K23C18032701, a novel bacterium isolated from forest soil.</title>
        <authorList>
            <person name="Wang C."/>
        </authorList>
    </citation>
    <scope>NUCLEOTIDE SEQUENCE [LARGE SCALE GENOMIC DNA]</scope>
    <source>
        <strain evidence="2 3">K23C18032701</strain>
    </source>
</reference>
<gene>
    <name evidence="2" type="ORF">DXN05_17650</name>
</gene>
<proteinExistence type="predicted"/>
<keyword evidence="3" id="KW-1185">Reference proteome</keyword>
<evidence type="ECO:0000259" key="1">
    <source>
        <dbReference type="Pfam" id="PF01841"/>
    </source>
</evidence>